<dbReference type="STRING" id="684065.SAMN05421738_10519"/>
<name>A0A1I4V9Q2_9FLAO</name>
<sequence length="135" mass="15711">MNHIYLVNALVTDTDGKMLAVRKKNSIYFQMVGGKREKDEELLDTLRREFLEEINVDILAHEVSFLGKHDTLAVNEENTKVHANVFHVKLNSVEAIKIASEIDEMAWITKETYSDYKLAHLLEEFSLPIWLEMEF</sequence>
<dbReference type="PANTHER" id="PTHR43046">
    <property type="entry name" value="GDP-MANNOSE MANNOSYL HYDROLASE"/>
    <property type="match status" value="1"/>
</dbReference>
<feature type="domain" description="Nudix hydrolase" evidence="3">
    <location>
        <begin position="1"/>
        <end position="132"/>
    </location>
</feature>
<gene>
    <name evidence="4" type="ORF">SAMN05421738_10519</name>
</gene>
<keyword evidence="5" id="KW-1185">Reference proteome</keyword>
<dbReference type="EMBL" id="FOUZ01000005">
    <property type="protein sequence ID" value="SFM97928.1"/>
    <property type="molecule type" value="Genomic_DNA"/>
</dbReference>
<dbReference type="PANTHER" id="PTHR43046:SF2">
    <property type="entry name" value="8-OXO-DGTP DIPHOSPHATASE-RELATED"/>
    <property type="match status" value="1"/>
</dbReference>
<dbReference type="GO" id="GO:0016787">
    <property type="term" value="F:hydrolase activity"/>
    <property type="evidence" value="ECO:0007669"/>
    <property type="project" value="UniProtKB-KW"/>
</dbReference>
<dbReference type="InterPro" id="IPR020084">
    <property type="entry name" value="NUDIX_hydrolase_CS"/>
</dbReference>
<dbReference type="OrthoDB" id="9787880at2"/>
<accession>A0A1I4V9Q2</accession>
<protein>
    <submittedName>
        <fullName evidence="4">ADP-ribose pyrophosphatase YjhB, NUDIX family</fullName>
    </submittedName>
</protein>
<evidence type="ECO:0000313" key="5">
    <source>
        <dbReference type="Proteomes" id="UP000199149"/>
    </source>
</evidence>
<dbReference type="Pfam" id="PF00293">
    <property type="entry name" value="NUDIX"/>
    <property type="match status" value="1"/>
</dbReference>
<evidence type="ECO:0000259" key="3">
    <source>
        <dbReference type="PROSITE" id="PS51462"/>
    </source>
</evidence>
<evidence type="ECO:0000313" key="4">
    <source>
        <dbReference type="EMBL" id="SFM97928.1"/>
    </source>
</evidence>
<dbReference type="InterPro" id="IPR000086">
    <property type="entry name" value="NUDIX_hydrolase_dom"/>
</dbReference>
<dbReference type="SUPFAM" id="SSF55811">
    <property type="entry name" value="Nudix"/>
    <property type="match status" value="1"/>
</dbReference>
<proteinExistence type="predicted"/>
<comment type="cofactor">
    <cofactor evidence="1">
        <name>Mg(2+)</name>
        <dbReference type="ChEBI" id="CHEBI:18420"/>
    </cofactor>
</comment>
<organism evidence="4 5">
    <name type="scientific">Algoriella xinjiangensis</name>
    <dbReference type="NCBI Taxonomy" id="684065"/>
    <lineage>
        <taxon>Bacteria</taxon>
        <taxon>Pseudomonadati</taxon>
        <taxon>Bacteroidota</taxon>
        <taxon>Flavobacteriia</taxon>
        <taxon>Flavobacteriales</taxon>
        <taxon>Weeksellaceae</taxon>
        <taxon>Algoriella</taxon>
    </lineage>
</organism>
<evidence type="ECO:0000256" key="2">
    <source>
        <dbReference type="ARBA" id="ARBA00022801"/>
    </source>
</evidence>
<dbReference type="Gene3D" id="3.90.79.10">
    <property type="entry name" value="Nucleoside Triphosphate Pyrophosphohydrolase"/>
    <property type="match status" value="1"/>
</dbReference>
<dbReference type="CDD" id="cd04690">
    <property type="entry name" value="NUDIX_Hydrolase"/>
    <property type="match status" value="1"/>
</dbReference>
<dbReference type="PROSITE" id="PS51462">
    <property type="entry name" value="NUDIX"/>
    <property type="match status" value="1"/>
</dbReference>
<dbReference type="InterPro" id="IPR015797">
    <property type="entry name" value="NUDIX_hydrolase-like_dom_sf"/>
</dbReference>
<keyword evidence="2" id="KW-0378">Hydrolase</keyword>
<evidence type="ECO:0000256" key="1">
    <source>
        <dbReference type="ARBA" id="ARBA00001946"/>
    </source>
</evidence>
<dbReference type="Proteomes" id="UP000199149">
    <property type="component" value="Unassembled WGS sequence"/>
</dbReference>
<reference evidence="5" key="1">
    <citation type="submission" date="2016-10" db="EMBL/GenBank/DDBJ databases">
        <authorList>
            <person name="Varghese N."/>
            <person name="Submissions S."/>
        </authorList>
    </citation>
    <scope>NUCLEOTIDE SEQUENCE [LARGE SCALE GENOMIC DNA]</scope>
    <source>
        <strain evidence="5">XJ109</strain>
    </source>
</reference>
<dbReference type="RefSeq" id="WP_092907344.1">
    <property type="nucleotide sequence ID" value="NZ_FOUZ01000005.1"/>
</dbReference>
<dbReference type="PROSITE" id="PS00893">
    <property type="entry name" value="NUDIX_BOX"/>
    <property type="match status" value="1"/>
</dbReference>
<dbReference type="AlphaFoldDB" id="A0A1I4V9Q2"/>